<evidence type="ECO:0000313" key="3">
    <source>
        <dbReference type="RefSeq" id="XP_016988327.1"/>
    </source>
</evidence>
<dbReference type="RefSeq" id="XP_016988327.1">
    <property type="nucleotide sequence ID" value="XM_017132838.1"/>
</dbReference>
<reference evidence="1" key="3">
    <citation type="submission" date="2025-05" db="UniProtKB">
        <authorList>
            <consortium name="EnsemblMetazoa"/>
        </authorList>
    </citation>
    <scope>IDENTIFICATION</scope>
</reference>
<evidence type="ECO:0000313" key="1">
    <source>
        <dbReference type="EnsemblMetazoa" id="XP_044317828.1"/>
    </source>
</evidence>
<reference evidence="2" key="1">
    <citation type="journal article" date="2021" name="Elife">
        <title>Highly contiguous assemblies of 101 drosophilid genomes.</title>
        <authorList>
            <person name="Kim B.Y."/>
            <person name="Wang J.R."/>
            <person name="Miller D.E."/>
            <person name="Barmina O."/>
            <person name="Delaney E."/>
            <person name="Thompson A."/>
            <person name="Comeault A.A."/>
            <person name="Peede D."/>
            <person name="D'Agostino E.R."/>
            <person name="Pelaez J."/>
            <person name="Aguilar J.M."/>
            <person name="Haji D."/>
            <person name="Matsunaga T."/>
            <person name="Armstrong E.E."/>
            <person name="Zych M."/>
            <person name="Ogawa Y."/>
            <person name="Stamenkovic-Radak M."/>
            <person name="Jelic M."/>
            <person name="Veselinovic M.S."/>
            <person name="Tanaskovic M."/>
            <person name="Eric P."/>
            <person name="Gao J.J."/>
            <person name="Katoh T.K."/>
            <person name="Toda M.J."/>
            <person name="Watabe H."/>
            <person name="Watada M."/>
            <person name="Davis J.S."/>
            <person name="Moyle L.C."/>
            <person name="Manoli G."/>
            <person name="Bertolini E."/>
            <person name="Kostal V."/>
            <person name="Hawley R.S."/>
            <person name="Takahashi A."/>
            <person name="Jones C.D."/>
            <person name="Price D.K."/>
            <person name="Whiteman N."/>
            <person name="Kopp A."/>
            <person name="Matute D.R."/>
            <person name="Petrov D.A."/>
        </authorList>
    </citation>
    <scope>NUCLEOTIDE SEQUENCE [LARGE SCALE GENOMIC DNA]</scope>
</reference>
<reference evidence="3" key="2">
    <citation type="submission" date="2025-04" db="UniProtKB">
        <authorList>
            <consortium name="RefSeq"/>
        </authorList>
    </citation>
    <scope>IDENTIFICATION</scope>
</reference>
<dbReference type="Pfam" id="PF15960">
    <property type="entry name" value="DUF4763"/>
    <property type="match status" value="1"/>
</dbReference>
<organism evidence="3">
    <name type="scientific">Drosophila rhopaloa</name>
    <name type="common">Fruit fly</name>
    <dbReference type="NCBI Taxonomy" id="1041015"/>
    <lineage>
        <taxon>Eukaryota</taxon>
        <taxon>Metazoa</taxon>
        <taxon>Ecdysozoa</taxon>
        <taxon>Arthropoda</taxon>
        <taxon>Hexapoda</taxon>
        <taxon>Insecta</taxon>
        <taxon>Pterygota</taxon>
        <taxon>Neoptera</taxon>
        <taxon>Endopterygota</taxon>
        <taxon>Diptera</taxon>
        <taxon>Brachycera</taxon>
        <taxon>Muscomorpha</taxon>
        <taxon>Ephydroidea</taxon>
        <taxon>Drosophilidae</taxon>
        <taxon>Drosophila</taxon>
        <taxon>Sophophora</taxon>
    </lineage>
</organism>
<accession>A0A6P4FE92</accession>
<name>A0A6P4FE92_DRORH</name>
<dbReference type="EnsemblMetazoa" id="XM_044461893.1">
    <property type="protein sequence ID" value="XP_044317828.1"/>
    <property type="gene ID" value="LOC108050924"/>
</dbReference>
<sequence>MSTWKLDECRAIGLLKLEDESEVLTSGNEPSGREEMTDAYEELEEMKQRLILLRHKILGSQPEKCQDMGDHKDSTGRTRESLQLEELRRQKCVLKCRLKEATEHLEDTSREIEELENWRCLLQSRILQMKRKLAQFEEFKPRVIHQFGLCIERWEQQRIIKIDCATYREKVHAQIVHADNSRKCVVPMNCHKHNRQYIRVQLLLLRVFLHNLLDAMVSDFQYFCREMSITFTRGIVDNPSPKIAETPTNSIASLDVEERE</sequence>
<dbReference type="OMA" id="CIERWEH"/>
<dbReference type="OrthoDB" id="7864818at2759"/>
<protein>
    <submittedName>
        <fullName evidence="3">Uncharacterized protein LOC108050924</fullName>
    </submittedName>
</protein>
<dbReference type="InterPro" id="IPR031883">
    <property type="entry name" value="DUF4763"/>
</dbReference>
<dbReference type="GeneID" id="108050924"/>
<proteinExistence type="predicted"/>
<keyword evidence="2" id="KW-1185">Reference proteome</keyword>
<evidence type="ECO:0000313" key="2">
    <source>
        <dbReference type="Proteomes" id="UP001652680"/>
    </source>
</evidence>
<gene>
    <name evidence="3" type="primary">LOC108050924</name>
    <name evidence="1" type="synonym">108050924</name>
</gene>
<dbReference type="Proteomes" id="UP001652680">
    <property type="component" value="Unassembled WGS sequence"/>
</dbReference>
<dbReference type="AlphaFoldDB" id="A0A6P4FE92"/>
<dbReference type="RefSeq" id="XP_044317828.1">
    <property type="nucleotide sequence ID" value="XM_044461893.1"/>
</dbReference>